<dbReference type="PANTHER" id="PTHR43808">
    <property type="entry name" value="ACETYLORNITHINE DEACETYLASE"/>
    <property type="match status" value="1"/>
</dbReference>
<sequence>MIPFQEEVYQLTKKLVEHPSIVGTFGERDIAYLIYEILQEVPYFREHPDFLRMTPTRHDECERYNVMALVKAGRENTRETVILMGHMDTVDVEDYGKWINLAFSPEELVKEWNRSNLPKDVKKDLETGDYLGGRGVLDMKSGIAIHLAIVRYFALNRHLLQGNLLFVATCDEERNSRGILSALADILHLGKEENLSYIAAINSDYTSPRYEGDTSRYVYLGTVGKLLPAFYIVGKETHAGQVFEGFDPNLIVSELTSRIDYNTDLCDEMFGEITIPPVSLKQTDLKKQYDVQTPQTAFVYYNFFVHSWSPREVLNKLKQLAIDAFEAAVMKFQARYRLYSELSGHPYEGMLIRPRVYTYEEFYQECREKYGQEFEQKVLQFTRNMINEETIDVRDYARRMVEELWQWGGDAEPVIIIFYASPYIPRVVLNEQDPRDFRLIEAVQKAVQKVEPCQEKEVQVRKFFPYISDMSFVAISDNKHEIEAFEKNMPAWGAKYHMDMEAIRQLDVPVVNIGPYGKAAHKKWERLEVSYSMQWVPNLTVRVIQHLFAPDRKN</sequence>
<dbReference type="InterPro" id="IPR050072">
    <property type="entry name" value="Peptidase_M20A"/>
</dbReference>
<dbReference type="EMBL" id="JACEOL010000053">
    <property type="protein sequence ID" value="MBA4603467.1"/>
    <property type="molecule type" value="Genomic_DNA"/>
</dbReference>
<evidence type="ECO:0000313" key="2">
    <source>
        <dbReference type="Proteomes" id="UP000538292"/>
    </source>
</evidence>
<dbReference type="Pfam" id="PF01546">
    <property type="entry name" value="Peptidase_M20"/>
    <property type="match status" value="1"/>
</dbReference>
<protein>
    <submittedName>
        <fullName evidence="1">M20/M25/M40 family metallo-hydrolase</fullName>
    </submittedName>
</protein>
<dbReference type="Gene3D" id="3.40.630.10">
    <property type="entry name" value="Zn peptidases"/>
    <property type="match status" value="1"/>
</dbReference>
<dbReference type="RefSeq" id="WP_181741938.1">
    <property type="nucleotide sequence ID" value="NZ_JACEOL010000053.1"/>
</dbReference>
<dbReference type="InterPro" id="IPR002933">
    <property type="entry name" value="Peptidase_M20"/>
</dbReference>
<dbReference type="Proteomes" id="UP000538292">
    <property type="component" value="Unassembled WGS sequence"/>
</dbReference>
<keyword evidence="1" id="KW-0378">Hydrolase</keyword>
<dbReference type="AlphaFoldDB" id="A0A7W1XUU3"/>
<dbReference type="GO" id="GO:0016787">
    <property type="term" value="F:hydrolase activity"/>
    <property type="evidence" value="ECO:0007669"/>
    <property type="project" value="UniProtKB-KW"/>
</dbReference>
<dbReference type="SUPFAM" id="SSF53187">
    <property type="entry name" value="Zn-dependent exopeptidases"/>
    <property type="match status" value="1"/>
</dbReference>
<evidence type="ECO:0000313" key="1">
    <source>
        <dbReference type="EMBL" id="MBA4603467.1"/>
    </source>
</evidence>
<keyword evidence="2" id="KW-1185">Reference proteome</keyword>
<dbReference type="PIRSF" id="PIRSF010386">
    <property type="entry name" value="RocB"/>
    <property type="match status" value="1"/>
</dbReference>
<accession>A0A7W1XUU3</accession>
<dbReference type="PANTHER" id="PTHR43808:SF27">
    <property type="entry name" value="PROTEIN ROCB"/>
    <property type="match status" value="1"/>
</dbReference>
<name>A0A7W1XUU3_9BACL</name>
<reference evidence="1 2" key="1">
    <citation type="submission" date="2020-07" db="EMBL/GenBank/DDBJ databases">
        <title>Thermoactinomyces phylogeny.</title>
        <authorList>
            <person name="Dunlap C."/>
        </authorList>
    </citation>
    <scope>NUCLEOTIDE SEQUENCE [LARGE SCALE GENOMIC DNA]</scope>
    <source>
        <strain evidence="1 2">AMNI-1</strain>
    </source>
</reference>
<comment type="caution">
    <text evidence="1">The sequence shown here is derived from an EMBL/GenBank/DDBJ whole genome shotgun (WGS) entry which is preliminary data.</text>
</comment>
<gene>
    <name evidence="1" type="ORF">H2C83_14350</name>
</gene>
<proteinExistence type="predicted"/>
<dbReference type="InterPro" id="IPR012166">
    <property type="entry name" value="Uncharacterised_RocB"/>
</dbReference>
<organism evidence="1 2">
    <name type="scientific">Thermoactinomyces mirandus</name>
    <dbReference type="NCBI Taxonomy" id="2756294"/>
    <lineage>
        <taxon>Bacteria</taxon>
        <taxon>Bacillati</taxon>
        <taxon>Bacillota</taxon>
        <taxon>Bacilli</taxon>
        <taxon>Bacillales</taxon>
        <taxon>Thermoactinomycetaceae</taxon>
        <taxon>Thermoactinomyces</taxon>
    </lineage>
</organism>